<feature type="region of interest" description="Disordered" evidence="1">
    <location>
        <begin position="33"/>
        <end position="187"/>
    </location>
</feature>
<dbReference type="VEuPathDB" id="ToxoDB:BESB_009690"/>
<name>A0A2A9MQP7_BESBE</name>
<protein>
    <submittedName>
        <fullName evidence="3">Uncharacterized protein</fullName>
    </submittedName>
</protein>
<feature type="signal peptide" evidence="2">
    <location>
        <begin position="1"/>
        <end position="23"/>
    </location>
</feature>
<keyword evidence="2" id="KW-0732">Signal</keyword>
<reference evidence="3 4" key="1">
    <citation type="submission" date="2017-09" db="EMBL/GenBank/DDBJ databases">
        <title>Genome sequencing of Besnoitia besnoiti strain Bb-Ger1.</title>
        <authorList>
            <person name="Schares G."/>
            <person name="Venepally P."/>
            <person name="Lorenzi H.A."/>
        </authorList>
    </citation>
    <scope>NUCLEOTIDE SEQUENCE [LARGE SCALE GENOMIC DNA]</scope>
    <source>
        <strain evidence="3 4">Bb-Ger1</strain>
    </source>
</reference>
<evidence type="ECO:0000256" key="1">
    <source>
        <dbReference type="SAM" id="MobiDB-lite"/>
    </source>
</evidence>
<evidence type="ECO:0000313" key="3">
    <source>
        <dbReference type="EMBL" id="PFH38627.1"/>
    </source>
</evidence>
<evidence type="ECO:0000313" key="4">
    <source>
        <dbReference type="Proteomes" id="UP000224006"/>
    </source>
</evidence>
<dbReference type="GeneID" id="40306031"/>
<gene>
    <name evidence="3" type="ORF">BESB_009690</name>
</gene>
<dbReference type="RefSeq" id="XP_029222636.1">
    <property type="nucleotide sequence ID" value="XM_029359723.1"/>
</dbReference>
<feature type="compositionally biased region" description="Basic and acidic residues" evidence="1">
    <location>
        <begin position="87"/>
        <end position="98"/>
    </location>
</feature>
<dbReference type="KEGG" id="bbes:BESB_009690"/>
<dbReference type="Proteomes" id="UP000224006">
    <property type="component" value="Chromosome I"/>
</dbReference>
<keyword evidence="4" id="KW-1185">Reference proteome</keyword>
<proteinExistence type="predicted"/>
<feature type="compositionally biased region" description="Polar residues" evidence="1">
    <location>
        <begin position="58"/>
        <end position="71"/>
    </location>
</feature>
<organism evidence="3 4">
    <name type="scientific">Besnoitia besnoiti</name>
    <name type="common">Apicomplexan protozoan</name>
    <dbReference type="NCBI Taxonomy" id="94643"/>
    <lineage>
        <taxon>Eukaryota</taxon>
        <taxon>Sar</taxon>
        <taxon>Alveolata</taxon>
        <taxon>Apicomplexa</taxon>
        <taxon>Conoidasida</taxon>
        <taxon>Coccidia</taxon>
        <taxon>Eucoccidiorida</taxon>
        <taxon>Eimeriorina</taxon>
        <taxon>Sarcocystidae</taxon>
        <taxon>Besnoitia</taxon>
    </lineage>
</organism>
<dbReference type="AlphaFoldDB" id="A0A2A9MQP7"/>
<feature type="compositionally biased region" description="Polar residues" evidence="1">
    <location>
        <begin position="118"/>
        <end position="127"/>
    </location>
</feature>
<comment type="caution">
    <text evidence="3">The sequence shown here is derived from an EMBL/GenBank/DDBJ whole genome shotgun (WGS) entry which is preliminary data.</text>
</comment>
<evidence type="ECO:0000256" key="2">
    <source>
        <dbReference type="SAM" id="SignalP"/>
    </source>
</evidence>
<feature type="compositionally biased region" description="Basic and acidic residues" evidence="1">
    <location>
        <begin position="104"/>
        <end position="117"/>
    </location>
</feature>
<dbReference type="EMBL" id="NWUJ01000001">
    <property type="protein sequence ID" value="PFH38627.1"/>
    <property type="molecule type" value="Genomic_DNA"/>
</dbReference>
<feature type="compositionally biased region" description="Polar residues" evidence="1">
    <location>
        <begin position="169"/>
        <end position="179"/>
    </location>
</feature>
<dbReference type="OrthoDB" id="331121at2759"/>
<sequence>MPSSFLLTIALFVLQCSVQLTFGLGVGTPHTATELRPSAPDDNHGTREGAGVHGGVSLLSSTEQANKLSDSGTERRVVRGQKATGQSKEEIQPRCDKSHKMRTERKLNTPRTSERQETGSGHVTQDRNLPLLESGADSQRITGTAQEPGASRRLQSQSSVLDSPLKGAENSSEDLQLSTDHGLDGNNLDGRQEHRAANELLKNEPAEFLDVPRSTGRNKKLSLALDAVVRNSAQSIISRDLPLNMDLTLSSGLVDEREAGRPRQLYVEKAPLVFLLSNLWNEYIMRPQSEGGTGVRAAADAEAAAYVSDLAASFWADLYGVSSTLKL</sequence>
<accession>A0A2A9MQP7</accession>
<feature type="chain" id="PRO_5013309986" evidence="2">
    <location>
        <begin position="24"/>
        <end position="327"/>
    </location>
</feature>
<feature type="compositionally biased region" description="Polar residues" evidence="1">
    <location>
        <begin position="136"/>
        <end position="145"/>
    </location>
</feature>